<keyword evidence="1" id="KW-0812">Transmembrane</keyword>
<dbReference type="Proteomes" id="UP000281647">
    <property type="component" value="Unassembled WGS sequence"/>
</dbReference>
<gene>
    <name evidence="2" type="ORF">EET67_20670</name>
</gene>
<reference evidence="2 3" key="1">
    <citation type="submission" date="2018-11" db="EMBL/GenBank/DDBJ databases">
        <title>Pseudaminobacter arsenicus sp. nov., an arsenic-resistant bacterium isolated from arsenic-rich aquifers.</title>
        <authorList>
            <person name="Mu Y."/>
        </authorList>
    </citation>
    <scope>NUCLEOTIDE SEQUENCE [LARGE SCALE GENOMIC DNA]</scope>
    <source>
        <strain evidence="2 3">CB3</strain>
    </source>
</reference>
<dbReference type="EMBL" id="RKST01000027">
    <property type="protein sequence ID" value="RUM95936.1"/>
    <property type="molecule type" value="Genomic_DNA"/>
</dbReference>
<keyword evidence="1" id="KW-1133">Transmembrane helix</keyword>
<accession>A0A432V180</accession>
<dbReference type="RefSeq" id="WP_128628288.1">
    <property type="nucleotide sequence ID" value="NZ_RKST01000027.1"/>
</dbReference>
<protein>
    <submittedName>
        <fullName evidence="2">Uncharacterized protein</fullName>
    </submittedName>
</protein>
<evidence type="ECO:0000313" key="3">
    <source>
        <dbReference type="Proteomes" id="UP000281647"/>
    </source>
</evidence>
<evidence type="ECO:0000313" key="2">
    <source>
        <dbReference type="EMBL" id="RUM95936.1"/>
    </source>
</evidence>
<organism evidence="2 3">
    <name type="scientific">Borborobacter arsenicus</name>
    <dbReference type="NCBI Taxonomy" id="1851146"/>
    <lineage>
        <taxon>Bacteria</taxon>
        <taxon>Pseudomonadati</taxon>
        <taxon>Pseudomonadota</taxon>
        <taxon>Alphaproteobacteria</taxon>
        <taxon>Hyphomicrobiales</taxon>
        <taxon>Phyllobacteriaceae</taxon>
        <taxon>Borborobacter</taxon>
    </lineage>
</organism>
<feature type="transmembrane region" description="Helical" evidence="1">
    <location>
        <begin position="44"/>
        <end position="65"/>
    </location>
</feature>
<keyword evidence="1" id="KW-0472">Membrane</keyword>
<evidence type="ECO:0000256" key="1">
    <source>
        <dbReference type="SAM" id="Phobius"/>
    </source>
</evidence>
<proteinExistence type="predicted"/>
<sequence length="174" mass="19344">MDKEKAVPPKRYMLARDQVAAVVYRDYKENQRATFGVAAEYGRWLIASLILINGGALWGLFSYLGSIGAKAADLPPFVAPVWSFAIGVTLGMCSGLSAWVNWSMHSDNYDRMARYDMLWDPEKWVDNAPHVRGLAFTHWVSITTGIGSMIAALVGCAFILHGNFVAKLWHMIFG</sequence>
<dbReference type="OrthoDB" id="8420317at2"/>
<name>A0A432V180_9HYPH</name>
<comment type="caution">
    <text evidence="2">The sequence shown here is derived from an EMBL/GenBank/DDBJ whole genome shotgun (WGS) entry which is preliminary data.</text>
</comment>
<keyword evidence="3" id="KW-1185">Reference proteome</keyword>
<feature type="transmembrane region" description="Helical" evidence="1">
    <location>
        <begin position="139"/>
        <end position="160"/>
    </location>
</feature>
<dbReference type="AlphaFoldDB" id="A0A432V180"/>
<feature type="transmembrane region" description="Helical" evidence="1">
    <location>
        <begin position="77"/>
        <end position="102"/>
    </location>
</feature>